<dbReference type="InterPro" id="IPR029055">
    <property type="entry name" value="Ntn_hydrolases_N"/>
</dbReference>
<dbReference type="InterPro" id="IPR052896">
    <property type="entry name" value="GGT-like_enzyme"/>
</dbReference>
<keyword evidence="3" id="KW-1185">Reference proteome</keyword>
<dbReference type="InterPro" id="IPR043138">
    <property type="entry name" value="GGT_lsub"/>
</dbReference>
<organism evidence="2 3">
    <name type="scientific">Fuscibacter oryzae</name>
    <dbReference type="NCBI Taxonomy" id="2803939"/>
    <lineage>
        <taxon>Bacteria</taxon>
        <taxon>Pseudomonadati</taxon>
        <taxon>Pseudomonadota</taxon>
        <taxon>Alphaproteobacteria</taxon>
        <taxon>Rhodobacterales</taxon>
        <taxon>Paracoccaceae</taxon>
        <taxon>Fuscibacter</taxon>
    </lineage>
</organism>
<dbReference type="Proteomes" id="UP000619033">
    <property type="component" value="Unassembled WGS sequence"/>
</dbReference>
<accession>A0A8J7STP6</accession>
<dbReference type="PANTHER" id="PTHR43881">
    <property type="entry name" value="GAMMA-GLUTAMYLTRANSPEPTIDASE (AFU_ORTHOLOGUE AFUA_4G13580)"/>
    <property type="match status" value="1"/>
</dbReference>
<sequence>MASRPTLYGTRHAVSAGHYLASAAGFAILEAGGNAVDAGCAAGIALGVLNPHDVKFAGVAPIMIRMQGQEVKTIDGLGIWPRRIPADLFMREHGGYMPLGILRTVVPAAPDAWITALRDHGTMTFGEVAAAAIRYAREGFGVYDHMRSFIADEEVDMRKMPANAAIYLPGGRVPDLDEKFIQTDLANTIQYMADQEAVAKGDRIAGLEAARHAFYVGDIARQVVAFHEANGGYLRRDDMADFRSRYEPPVKLRWRDMEVYSCGPWCQGPVVVHALKMLEKAGLDGLSHNSPDYIHLVIEVLKAAFADREYRYGDPAFVDVNLEELFSDAHIAERVAAIDRKWAMADMPGPVGPTPCGLDWLDSARERNEAIAGGPSSAAPQKRVHDTSYLCVIDRWGNAFSATPSDGNWAAPIVPGTGLMISTRGVQSKTDPRHPSGVAPGKRPRLTPNPALATRDDGSVLVFGTPEGDMQTQAMLQVFLNAFHFGMDLQVAIEAPRFATYSMPTTFQPPEHFPGQVNLENRILAETGDALERLGHQVVWWPDWIRKAGAVEAIFLDKSTDFLRAGADPRQPAYAIVN</sequence>
<dbReference type="InterPro" id="IPR043137">
    <property type="entry name" value="GGT_ssub_C"/>
</dbReference>
<dbReference type="EMBL" id="JAESVP010000008">
    <property type="protein sequence ID" value="MBL4929421.1"/>
    <property type="molecule type" value="Genomic_DNA"/>
</dbReference>
<evidence type="ECO:0000313" key="3">
    <source>
        <dbReference type="Proteomes" id="UP000619033"/>
    </source>
</evidence>
<proteinExistence type="predicted"/>
<reference evidence="2" key="1">
    <citation type="submission" date="2021-01" db="EMBL/GenBank/DDBJ databases">
        <title>Genome seq and assembly of Tabrizicola sp. KVB23.</title>
        <authorList>
            <person name="Chhetri G."/>
        </authorList>
    </citation>
    <scope>NUCLEOTIDE SEQUENCE</scope>
    <source>
        <strain evidence="2">KVB23</strain>
    </source>
</reference>
<dbReference type="Pfam" id="PF01019">
    <property type="entry name" value="G_glu_transpept"/>
    <property type="match status" value="1"/>
</dbReference>
<comment type="caution">
    <text evidence="2">The sequence shown here is derived from an EMBL/GenBank/DDBJ whole genome shotgun (WGS) entry which is preliminary data.</text>
</comment>
<dbReference type="PANTHER" id="PTHR43881:SF1">
    <property type="entry name" value="GAMMA-GLUTAMYLTRANSPEPTIDASE (AFU_ORTHOLOGUE AFUA_4G13580)"/>
    <property type="match status" value="1"/>
</dbReference>
<evidence type="ECO:0000313" key="2">
    <source>
        <dbReference type="EMBL" id="MBL4929421.1"/>
    </source>
</evidence>
<dbReference type="SUPFAM" id="SSF56235">
    <property type="entry name" value="N-terminal nucleophile aminohydrolases (Ntn hydrolases)"/>
    <property type="match status" value="1"/>
</dbReference>
<dbReference type="PRINTS" id="PR01210">
    <property type="entry name" value="GGTRANSPTASE"/>
</dbReference>
<protein>
    <submittedName>
        <fullName evidence="2">Gamma-glutamyltransferase</fullName>
    </submittedName>
</protein>
<name>A0A8J7STP6_9RHOB</name>
<dbReference type="Gene3D" id="1.10.246.130">
    <property type="match status" value="1"/>
</dbReference>
<dbReference type="Gene3D" id="3.60.20.40">
    <property type="match status" value="1"/>
</dbReference>
<gene>
    <name evidence="2" type="ORF">JI744_15040</name>
</gene>
<dbReference type="RefSeq" id="WP_202661962.1">
    <property type="nucleotide sequence ID" value="NZ_JAESVP010000008.1"/>
</dbReference>
<dbReference type="AlphaFoldDB" id="A0A8J7STP6"/>
<feature type="region of interest" description="Disordered" evidence="1">
    <location>
        <begin position="425"/>
        <end position="449"/>
    </location>
</feature>
<evidence type="ECO:0000256" key="1">
    <source>
        <dbReference type="SAM" id="MobiDB-lite"/>
    </source>
</evidence>